<dbReference type="AlphaFoldDB" id="A0A0F9PG28"/>
<dbReference type="Pfam" id="PF14216">
    <property type="entry name" value="DUF4326"/>
    <property type="match status" value="1"/>
</dbReference>
<comment type="caution">
    <text evidence="2">The sequence shown here is derived from an EMBL/GenBank/DDBJ whole genome shotgun (WGS) entry which is preliminary data.</text>
</comment>
<evidence type="ECO:0000313" key="2">
    <source>
        <dbReference type="EMBL" id="KKM92262.1"/>
    </source>
</evidence>
<protein>
    <recommendedName>
        <fullName evidence="1">DUF4326 domain-containing protein</fullName>
    </recommendedName>
</protein>
<feature type="domain" description="DUF4326" evidence="1">
    <location>
        <begin position="5"/>
        <end position="74"/>
    </location>
</feature>
<dbReference type="InterPro" id="IPR025475">
    <property type="entry name" value="DUF4326"/>
</dbReference>
<sequence>MRAVDVPNEAVYVGRPSKWGNPYGAGDGDRDVAIAQYELWLDRNPGLLAQLEELRGKDLVCWCAPLRCHGDVLIQKANA</sequence>
<evidence type="ECO:0000259" key="1">
    <source>
        <dbReference type="Pfam" id="PF14216"/>
    </source>
</evidence>
<name>A0A0F9PG28_9ZZZZ</name>
<organism evidence="2">
    <name type="scientific">marine sediment metagenome</name>
    <dbReference type="NCBI Taxonomy" id="412755"/>
    <lineage>
        <taxon>unclassified sequences</taxon>
        <taxon>metagenomes</taxon>
        <taxon>ecological metagenomes</taxon>
    </lineage>
</organism>
<dbReference type="EMBL" id="LAZR01006415">
    <property type="protein sequence ID" value="KKM92262.1"/>
    <property type="molecule type" value="Genomic_DNA"/>
</dbReference>
<reference evidence="2" key="1">
    <citation type="journal article" date="2015" name="Nature">
        <title>Complex archaea that bridge the gap between prokaryotes and eukaryotes.</title>
        <authorList>
            <person name="Spang A."/>
            <person name="Saw J.H."/>
            <person name="Jorgensen S.L."/>
            <person name="Zaremba-Niedzwiedzka K."/>
            <person name="Martijn J."/>
            <person name="Lind A.E."/>
            <person name="van Eijk R."/>
            <person name="Schleper C."/>
            <person name="Guy L."/>
            <person name="Ettema T.J."/>
        </authorList>
    </citation>
    <scope>NUCLEOTIDE SEQUENCE</scope>
</reference>
<gene>
    <name evidence="2" type="ORF">LCGC14_1220150</name>
</gene>
<proteinExistence type="predicted"/>
<accession>A0A0F9PG28</accession>